<proteinExistence type="predicted"/>
<sequence length="80" mass="8451">MAPTGAPIPLLAPRNRPEPLLGAVEEKHLCALSGGVYIDVVMAVTILDFSRLRAAQFCGFKLGPQTERPSAAQSPVSSHP</sequence>
<dbReference type="EMBL" id="JANPWB010000001">
    <property type="protein sequence ID" value="KAJ1213862.1"/>
    <property type="molecule type" value="Genomic_DNA"/>
</dbReference>
<dbReference type="AlphaFoldDB" id="A0AAV7WIH3"/>
<protein>
    <submittedName>
        <fullName evidence="1">Uncharacterized protein</fullName>
    </submittedName>
</protein>
<evidence type="ECO:0000313" key="1">
    <source>
        <dbReference type="EMBL" id="KAJ1213862.1"/>
    </source>
</evidence>
<name>A0AAV7WIH3_PLEWA</name>
<accession>A0AAV7WIH3</accession>
<reference evidence="1" key="1">
    <citation type="journal article" date="2022" name="bioRxiv">
        <title>Sequencing and chromosome-scale assembly of the giantPleurodeles waltlgenome.</title>
        <authorList>
            <person name="Brown T."/>
            <person name="Elewa A."/>
            <person name="Iarovenko S."/>
            <person name="Subramanian E."/>
            <person name="Araus A.J."/>
            <person name="Petzold A."/>
            <person name="Susuki M."/>
            <person name="Suzuki K.-i.T."/>
            <person name="Hayashi T."/>
            <person name="Toyoda A."/>
            <person name="Oliveira C."/>
            <person name="Osipova E."/>
            <person name="Leigh N.D."/>
            <person name="Simon A."/>
            <person name="Yun M.H."/>
        </authorList>
    </citation>
    <scope>NUCLEOTIDE SEQUENCE</scope>
    <source>
        <strain evidence="1">20211129_DDA</strain>
        <tissue evidence="1">Liver</tissue>
    </source>
</reference>
<evidence type="ECO:0000313" key="2">
    <source>
        <dbReference type="Proteomes" id="UP001066276"/>
    </source>
</evidence>
<dbReference type="Proteomes" id="UP001066276">
    <property type="component" value="Chromosome 1_1"/>
</dbReference>
<gene>
    <name evidence="1" type="ORF">NDU88_001492</name>
</gene>
<keyword evidence="2" id="KW-1185">Reference proteome</keyword>
<organism evidence="1 2">
    <name type="scientific">Pleurodeles waltl</name>
    <name type="common">Iberian ribbed newt</name>
    <dbReference type="NCBI Taxonomy" id="8319"/>
    <lineage>
        <taxon>Eukaryota</taxon>
        <taxon>Metazoa</taxon>
        <taxon>Chordata</taxon>
        <taxon>Craniata</taxon>
        <taxon>Vertebrata</taxon>
        <taxon>Euteleostomi</taxon>
        <taxon>Amphibia</taxon>
        <taxon>Batrachia</taxon>
        <taxon>Caudata</taxon>
        <taxon>Salamandroidea</taxon>
        <taxon>Salamandridae</taxon>
        <taxon>Pleurodelinae</taxon>
        <taxon>Pleurodeles</taxon>
    </lineage>
</organism>
<comment type="caution">
    <text evidence="1">The sequence shown here is derived from an EMBL/GenBank/DDBJ whole genome shotgun (WGS) entry which is preliminary data.</text>
</comment>